<feature type="compositionally biased region" description="Polar residues" evidence="1">
    <location>
        <begin position="531"/>
        <end position="541"/>
    </location>
</feature>
<keyword evidence="4" id="KW-1185">Reference proteome</keyword>
<feature type="region of interest" description="Disordered" evidence="1">
    <location>
        <begin position="1268"/>
        <end position="1383"/>
    </location>
</feature>
<feature type="region of interest" description="Disordered" evidence="1">
    <location>
        <begin position="839"/>
        <end position="912"/>
    </location>
</feature>
<feature type="compositionally biased region" description="Basic and acidic residues" evidence="1">
    <location>
        <begin position="270"/>
        <end position="279"/>
    </location>
</feature>
<sequence length="1780" mass="195307">MRLRLTVKRHGLPDTPVVWIVDTTPSSSSSPTISQLLEAVNEAIPIESEGDWGLEDYAVELKGANGANYECLHFQHVAAVMKEDDEVIIRPLLTQDLKIRRISGRRQISAEGKHLFDGLAFGRPLLRRPADRPPITIPPRKRRRVTYDDEEQDADEIPTLMEREEEESDADANKQLVIHADFDDEDSEDDEDFIPGGDDDAEDENIDAEVNGSGNEGSSESDGTESDEEMADEQAADDIDQNRELQKMTDAFELPIETEPIQEPTQDSPRPSEIEKVDESALQSVPEPRRATIRKLHAVFPKSPMAVCKYVLNGTNGDMGEAYEAMARGFRPVKSKSSFTESLEETPDLHVPKTRSKSKVAPATESSSQQIRESEHDEPPNSLIRHYDLGGLLPGSIKSGKALSFMAEALHSTPPRPRSGLRRSASIASNKSVRFTMDEGLSNGLTSIPCIDKQSQAIESSEESDSDSDDSSEEDATSSEDSSSDSEDSDESSHAKGNSTDNVSSSGSESSSDSSSESSSEEESPEETSSKLPSTTPKFRTSASPSQSSAANSKQAPAGKPGQGTQATRKRNERKRLSNALDRYKRKGILPAGTTISELSRLHVNDDTPAEAALAALEELRAGKTENTLAKNSSQSQSDDFEHRRQQLLDSLASGGIEVGADSRGNTTSKPTQDSSASTPAEVTSAIQPEITSTPVVPESTELHPLAKVSELEAMDIDAAKPSNAPEVPKIDSPLASPNPQSTSANSSQPSARRSKIDLGAGRRLLFGALGIKAPRTKKDEEKVRADLMKDVRHLVTPKASDPGEPQGEDVAEDSEAWREKIVYRAVECVQKGIELSEPPFPFVQRWDPQQQRSWSKGGKRKQGELEQPQYHQENSRPAKKQKGRKGKHRYAEEQEYLDASYEPSYQDESMELNYDDSTQLTRPEDEDVEDQISLQLMNDIEGPTGATSQAPDDCIPLPDDPSSLPDLKDGEAKSGMVIAFKKLEFSAATQWQPVVSQYRTAVVISILENGTLELTLAMRDRVHTEKRYDENTGKRIYDKFETVDDEDMDDTEEDHGKLDLTFGELIEPKILQEPPELADDTMMDEASPAWEKINTDDSTTLSQQEESAEAPLSHVTETPLHSDAPESFRIEESIEQSDLPVADDHSPEVVVQAVTVVENEPLENTSLAITALTVAKPTDDFTLAPIAKDTSPLDLAESVDGVHEDDSKSDVSPEPVSEDARQHIVHMMKDADFRTDVPSSVLRDIQPESMQSPGEVAELEKLLKDMTETNEKAYSPRFNGLGSSPIKKLRGSSQTPSESRVQVADSSPSRPRKGPSQISGQERQVSDSPNKQPQSSWETVEPNYQDPTPSPARPTESSWITEESHVQSSSPPSKEPVKAVSKLKSMVRKIPIGRAQALWEQLQPKKQSTDSEDESSKPSPDHTTGLDGVSEREDHESVQYPKLSVGSSFSQVEDHGRQPDFDFDDSAVISNGSPQATDLDFDPDIAVINFSQPPERQPSHSPAISAVVDKNGFESESEFEPELPAPKIVNEKSTSFKTQPSISADLSSDDDIPAQKTINQKSVRKPAPPVVPEPMSSDDEFPSLEALSQQSATIKREKSRDKSLMPPKNAKDEKPRTVSASSSRAVDLSDDEDQTTPKASQKQRVPSHSQPLQRKGSEIPFSQRRNSGPRASQPAPSQSQKSNPPPGSQVYDLTDDSSDVEPEPRRAAKESSDSDIQPTRFRTYKIDTDDDEEYQEESGWVPKKTSTVGGVETRRLTSGSLKASSQASLNTKNRRKTNT</sequence>
<feature type="compositionally biased region" description="Polar residues" evidence="1">
    <location>
        <begin position="1637"/>
        <end position="1653"/>
    </location>
</feature>
<feature type="compositionally biased region" description="Polar residues" evidence="1">
    <location>
        <begin position="1356"/>
        <end position="1373"/>
    </location>
</feature>
<feature type="compositionally biased region" description="Polar residues" evidence="1">
    <location>
        <begin position="1757"/>
        <end position="1772"/>
    </location>
</feature>
<feature type="compositionally biased region" description="Low complexity" evidence="1">
    <location>
        <begin position="542"/>
        <end position="558"/>
    </location>
</feature>
<feature type="compositionally biased region" description="Polar residues" evidence="1">
    <location>
        <begin position="1097"/>
        <end position="1106"/>
    </location>
</feature>
<feature type="domain" description="DUF7357" evidence="2">
    <location>
        <begin position="1"/>
        <end position="140"/>
    </location>
</feature>
<feature type="region of interest" description="Disordered" evidence="1">
    <location>
        <begin position="127"/>
        <end position="289"/>
    </location>
</feature>
<feature type="compositionally biased region" description="Low complexity" evidence="1">
    <location>
        <begin position="208"/>
        <end position="221"/>
    </location>
</feature>
<feature type="compositionally biased region" description="Acidic residues" evidence="1">
    <location>
        <begin position="182"/>
        <end position="207"/>
    </location>
</feature>
<feature type="compositionally biased region" description="Polar residues" evidence="1">
    <location>
        <begin position="1317"/>
        <end position="1339"/>
    </location>
</feature>
<feature type="region of interest" description="Disordered" evidence="1">
    <location>
        <begin position="794"/>
        <end position="815"/>
    </location>
</feature>
<feature type="compositionally biased region" description="Acidic residues" evidence="1">
    <location>
        <begin position="222"/>
        <end position="239"/>
    </location>
</feature>
<evidence type="ECO:0000313" key="4">
    <source>
        <dbReference type="Proteomes" id="UP000070700"/>
    </source>
</evidence>
<protein>
    <recommendedName>
        <fullName evidence="2">DUF7357 domain-containing protein</fullName>
    </recommendedName>
</protein>
<feature type="region of interest" description="Disordered" evidence="1">
    <location>
        <begin position="1199"/>
        <end position="1219"/>
    </location>
</feature>
<feature type="compositionally biased region" description="Polar residues" evidence="1">
    <location>
        <begin position="1292"/>
        <end position="1310"/>
    </location>
</feature>
<evidence type="ECO:0000259" key="2">
    <source>
        <dbReference type="Pfam" id="PF24054"/>
    </source>
</evidence>
<feature type="compositionally biased region" description="Basic and acidic residues" evidence="1">
    <location>
        <begin position="1703"/>
        <end position="1713"/>
    </location>
</feature>
<feature type="compositionally biased region" description="Basic and acidic residues" evidence="1">
    <location>
        <begin position="1595"/>
        <end position="1617"/>
    </location>
</feature>
<feature type="region of interest" description="Disordered" evidence="1">
    <location>
        <begin position="441"/>
        <end position="605"/>
    </location>
</feature>
<dbReference type="STRING" id="149040.A0A194XD09"/>
<reference evidence="3 4" key="1">
    <citation type="submission" date="2015-10" db="EMBL/GenBank/DDBJ databases">
        <title>Full genome of DAOMC 229536 Phialocephala scopiformis, a fungal endophyte of spruce producing the potent anti-insectan compound rugulosin.</title>
        <authorList>
            <consortium name="DOE Joint Genome Institute"/>
            <person name="Walker A.K."/>
            <person name="Frasz S.L."/>
            <person name="Seifert K.A."/>
            <person name="Miller J.D."/>
            <person name="Mondo S.J."/>
            <person name="Labutti K."/>
            <person name="Lipzen A."/>
            <person name="Dockter R."/>
            <person name="Kennedy M."/>
            <person name="Grigoriev I.V."/>
            <person name="Spatafora J.W."/>
        </authorList>
    </citation>
    <scope>NUCLEOTIDE SEQUENCE [LARGE SCALE GENOMIC DNA]</scope>
    <source>
        <strain evidence="3 4">CBS 120377</strain>
    </source>
</reference>
<feature type="compositionally biased region" description="Polar residues" evidence="1">
    <location>
        <begin position="1490"/>
        <end position="1503"/>
    </location>
</feature>
<evidence type="ECO:0000313" key="3">
    <source>
        <dbReference type="EMBL" id="KUJ18058.1"/>
    </source>
</evidence>
<feature type="compositionally biased region" description="Polar residues" evidence="1">
    <location>
        <begin position="664"/>
        <end position="695"/>
    </location>
</feature>
<feature type="region of interest" description="Disordered" evidence="1">
    <location>
        <begin position="622"/>
        <end position="759"/>
    </location>
</feature>
<gene>
    <name evidence="3" type="ORF">LY89DRAFT_732751</name>
</gene>
<dbReference type="EMBL" id="KQ947413">
    <property type="protein sequence ID" value="KUJ18058.1"/>
    <property type="molecule type" value="Genomic_DNA"/>
</dbReference>
<feature type="compositionally biased region" description="Polar residues" evidence="1">
    <location>
        <begin position="625"/>
        <end position="638"/>
    </location>
</feature>
<feature type="compositionally biased region" description="Acidic residues" evidence="1">
    <location>
        <begin position="460"/>
        <end position="490"/>
    </location>
</feature>
<feature type="region of interest" description="Disordered" evidence="1">
    <location>
        <begin position="1396"/>
        <end position="1780"/>
    </location>
</feature>
<dbReference type="OrthoDB" id="5368821at2759"/>
<evidence type="ECO:0000256" key="1">
    <source>
        <dbReference type="SAM" id="MobiDB-lite"/>
    </source>
</evidence>
<dbReference type="Pfam" id="PF24054">
    <property type="entry name" value="DUF7357"/>
    <property type="match status" value="1"/>
</dbReference>
<proteinExistence type="predicted"/>
<dbReference type="RefSeq" id="XP_018072413.1">
    <property type="nucleotide sequence ID" value="XM_018219727.1"/>
</dbReference>
<feature type="compositionally biased region" description="Polar residues" evidence="1">
    <location>
        <begin position="736"/>
        <end position="752"/>
    </location>
</feature>
<feature type="compositionally biased region" description="Low complexity" evidence="1">
    <location>
        <begin position="1669"/>
        <end position="1683"/>
    </location>
</feature>
<name>A0A194XD09_MOLSC</name>
<organism evidence="3 4">
    <name type="scientific">Mollisia scopiformis</name>
    <name type="common">Conifer needle endophyte fungus</name>
    <name type="synonym">Phialocephala scopiformis</name>
    <dbReference type="NCBI Taxonomy" id="149040"/>
    <lineage>
        <taxon>Eukaryota</taxon>
        <taxon>Fungi</taxon>
        <taxon>Dikarya</taxon>
        <taxon>Ascomycota</taxon>
        <taxon>Pezizomycotina</taxon>
        <taxon>Leotiomycetes</taxon>
        <taxon>Helotiales</taxon>
        <taxon>Mollisiaceae</taxon>
        <taxon>Mollisia</taxon>
    </lineage>
</organism>
<feature type="compositionally biased region" description="Basic and acidic residues" evidence="1">
    <location>
        <begin position="1201"/>
        <end position="1212"/>
    </location>
</feature>
<dbReference type="GeneID" id="28829453"/>
<dbReference type="InParanoid" id="A0A194XD09"/>
<dbReference type="KEGG" id="psco:LY89DRAFT_732751"/>
<feature type="region of interest" description="Disordered" evidence="1">
    <location>
        <begin position="1097"/>
        <end position="1121"/>
    </location>
</feature>
<feature type="compositionally biased region" description="Basic residues" evidence="1">
    <location>
        <begin position="878"/>
        <end position="889"/>
    </location>
</feature>
<feature type="compositionally biased region" description="Low complexity" evidence="1">
    <location>
        <begin position="504"/>
        <end position="518"/>
    </location>
</feature>
<dbReference type="InterPro" id="IPR055781">
    <property type="entry name" value="DUF7357"/>
</dbReference>
<accession>A0A194XD09</accession>
<feature type="region of interest" description="Disordered" evidence="1">
    <location>
        <begin position="338"/>
        <end position="385"/>
    </location>
</feature>
<dbReference type="Proteomes" id="UP000070700">
    <property type="component" value="Unassembled WGS sequence"/>
</dbReference>